<accession>A0A7S4W8W5</accession>
<evidence type="ECO:0000256" key="4">
    <source>
        <dbReference type="ARBA" id="ARBA00023235"/>
    </source>
</evidence>
<proteinExistence type="inferred from homology"/>
<dbReference type="FunFam" id="3.40.50.1240:FF:000003">
    <property type="entry name" value="2,3-bisphosphoglycerate-dependent phosphoglycerate mutase"/>
    <property type="match status" value="1"/>
</dbReference>
<comment type="catalytic activity">
    <reaction evidence="1 8">
        <text>(2R)-2-phosphoglycerate = (2R)-3-phosphoglycerate</text>
        <dbReference type="Rhea" id="RHEA:15901"/>
        <dbReference type="ChEBI" id="CHEBI:58272"/>
        <dbReference type="ChEBI" id="CHEBI:58289"/>
        <dbReference type="EC" id="5.4.2.11"/>
    </reaction>
</comment>
<protein>
    <recommendedName>
        <fullName evidence="8">Phosphoglycerate mutase</fullName>
        <ecNumber evidence="8">5.4.2.11</ecNumber>
    </recommendedName>
</protein>
<evidence type="ECO:0000256" key="3">
    <source>
        <dbReference type="ARBA" id="ARBA00023152"/>
    </source>
</evidence>
<feature type="binding site" evidence="6">
    <location>
        <begin position="143"/>
        <end position="146"/>
    </location>
    <ligand>
        <name>substrate</name>
    </ligand>
</feature>
<organism evidence="10">
    <name type="scientific">Ditylum brightwellii</name>
    <dbReference type="NCBI Taxonomy" id="49249"/>
    <lineage>
        <taxon>Eukaryota</taxon>
        <taxon>Sar</taxon>
        <taxon>Stramenopiles</taxon>
        <taxon>Ochrophyta</taxon>
        <taxon>Bacillariophyta</taxon>
        <taxon>Mediophyceae</taxon>
        <taxon>Lithodesmiophycidae</taxon>
        <taxon>Lithodesmiales</taxon>
        <taxon>Lithodesmiaceae</taxon>
        <taxon>Ditylum</taxon>
    </lineage>
</organism>
<dbReference type="GO" id="GO:0004619">
    <property type="term" value="F:phosphoglycerate mutase activity"/>
    <property type="evidence" value="ECO:0007669"/>
    <property type="project" value="UniProtKB-EC"/>
</dbReference>
<name>A0A7S4W8W5_9STRA</name>
<dbReference type="NCBIfam" id="TIGR01258">
    <property type="entry name" value="pgm_1"/>
    <property type="match status" value="1"/>
</dbReference>
<dbReference type="SUPFAM" id="SSF53254">
    <property type="entry name" value="Phosphoglycerate mutase-like"/>
    <property type="match status" value="1"/>
</dbReference>
<dbReference type="Pfam" id="PF00300">
    <property type="entry name" value="His_Phos_1"/>
    <property type="match status" value="1"/>
</dbReference>
<evidence type="ECO:0000313" key="10">
    <source>
        <dbReference type="EMBL" id="CAE4661829.1"/>
    </source>
</evidence>
<feature type="binding site" evidence="6">
    <location>
        <position position="116"/>
    </location>
    <ligand>
        <name>substrate</name>
    </ligand>
</feature>
<dbReference type="InterPro" id="IPR005952">
    <property type="entry name" value="Phosphogly_mut1"/>
</dbReference>
<dbReference type="HAMAP" id="MF_01039">
    <property type="entry name" value="PGAM_GpmA"/>
    <property type="match status" value="1"/>
</dbReference>
<feature type="signal peptide" evidence="9">
    <location>
        <begin position="1"/>
        <end position="20"/>
    </location>
</feature>
<feature type="binding site" evidence="6">
    <location>
        <begin position="77"/>
        <end position="78"/>
    </location>
    <ligand>
        <name>substrate</name>
    </ligand>
</feature>
<evidence type="ECO:0000256" key="6">
    <source>
        <dbReference type="PIRSR" id="PIRSR613078-2"/>
    </source>
</evidence>
<dbReference type="PROSITE" id="PS00175">
    <property type="entry name" value="PG_MUTASE"/>
    <property type="match status" value="1"/>
</dbReference>
<dbReference type="InterPro" id="IPR001345">
    <property type="entry name" value="PG/BPGM_mutase_AS"/>
</dbReference>
<gene>
    <name evidence="10" type="ORF">DBRI00130_LOCUS41356</name>
</gene>
<keyword evidence="4 8" id="KW-0413">Isomerase</keyword>
<evidence type="ECO:0000256" key="2">
    <source>
        <dbReference type="ARBA" id="ARBA00006717"/>
    </source>
</evidence>
<evidence type="ECO:0000256" key="5">
    <source>
        <dbReference type="PIRSR" id="PIRSR613078-1"/>
    </source>
</evidence>
<dbReference type="InterPro" id="IPR029033">
    <property type="entry name" value="His_PPase_superfam"/>
</dbReference>
<dbReference type="CDD" id="cd07067">
    <property type="entry name" value="HP_PGM_like"/>
    <property type="match status" value="1"/>
</dbReference>
<evidence type="ECO:0000256" key="8">
    <source>
        <dbReference type="RuleBase" id="RU004511"/>
    </source>
</evidence>
<dbReference type="InterPro" id="IPR013078">
    <property type="entry name" value="His_Pase_superF_clade-1"/>
</dbReference>
<feature type="binding site" evidence="6">
    <location>
        <begin position="170"/>
        <end position="171"/>
    </location>
    <ligand>
        <name>substrate</name>
    </ligand>
</feature>
<feature type="binding site" evidence="6">
    <location>
        <position position="154"/>
    </location>
    <ligand>
        <name>substrate</name>
    </ligand>
</feature>
<feature type="active site" description="Tele-phosphohistidine intermediate" evidence="5">
    <location>
        <position position="65"/>
    </location>
</feature>
<dbReference type="AlphaFoldDB" id="A0A7S4W8W5"/>
<dbReference type="PANTHER" id="PTHR11931">
    <property type="entry name" value="PHOSPHOGLYCERATE MUTASE"/>
    <property type="match status" value="1"/>
</dbReference>
<evidence type="ECO:0000256" key="1">
    <source>
        <dbReference type="ARBA" id="ARBA00000380"/>
    </source>
</evidence>
<evidence type="ECO:0000256" key="9">
    <source>
        <dbReference type="SAM" id="SignalP"/>
    </source>
</evidence>
<reference evidence="10" key="1">
    <citation type="submission" date="2021-01" db="EMBL/GenBank/DDBJ databases">
        <authorList>
            <person name="Corre E."/>
            <person name="Pelletier E."/>
            <person name="Niang G."/>
            <person name="Scheremetjew M."/>
            <person name="Finn R."/>
            <person name="Kale V."/>
            <person name="Holt S."/>
            <person name="Cochrane G."/>
            <person name="Meng A."/>
            <person name="Brown T."/>
            <person name="Cohen L."/>
        </authorList>
    </citation>
    <scope>NUCLEOTIDE SEQUENCE</scope>
    <source>
        <strain evidence="10">GSO104</strain>
    </source>
</reference>
<keyword evidence="3 8" id="KW-0324">Glycolysis</keyword>
<dbReference type="EMBL" id="HBNS01057481">
    <property type="protein sequence ID" value="CAE4661829.1"/>
    <property type="molecule type" value="Transcribed_RNA"/>
</dbReference>
<feature type="active site" description="Proton donor/acceptor" evidence="5">
    <location>
        <position position="143"/>
    </location>
</feature>
<evidence type="ECO:0000256" key="7">
    <source>
        <dbReference type="PIRSR" id="PIRSR613078-3"/>
    </source>
</evidence>
<comment type="similarity">
    <text evidence="2 8">Belongs to the phosphoglycerate mutase family. BPG-dependent PGAM subfamily.</text>
</comment>
<dbReference type="Gene3D" id="3.40.50.1240">
    <property type="entry name" value="Phosphoglycerate mutase-like"/>
    <property type="match status" value="1"/>
</dbReference>
<dbReference type="EC" id="5.4.2.11" evidence="8"/>
<keyword evidence="9" id="KW-0732">Signal</keyword>
<sequence length="311" mass="34423">MRVIGVLCLSLCLLADAVCAFSNVGSRSVSSSAAWGARTKAASRRSVRAGRSSLCMKYTVVLIRHGESTWNKENRFTGWVDVPLSEKGLAEATEGGKLLAEAGFTFDVAYTSVLRRAIKTLWTVLEQMDLMYIPIVNLWRLNERHYGALQGLNKQETVDKHGKDQVLVWRRSYDIPPPALDEDSQYYPGNDPAYASVDKQDLPFTESLKLTEDRFMPDWENAMAPAIRDGKKLLIAAHGNTLRALVKHLDGISEDEITGLNIPTGVPLVYELDEDLKPIPHPDAIAPLQGRYLGDQESIKARIGAVASQTK</sequence>
<feature type="binding site" evidence="6">
    <location>
        <begin position="64"/>
        <end position="71"/>
    </location>
    <ligand>
        <name>substrate</name>
    </ligand>
</feature>
<dbReference type="NCBIfam" id="NF010713">
    <property type="entry name" value="PRK14115.1"/>
    <property type="match status" value="1"/>
</dbReference>
<feature type="chain" id="PRO_5031001917" description="Phosphoglycerate mutase" evidence="9">
    <location>
        <begin position="21"/>
        <end position="311"/>
    </location>
</feature>
<feature type="binding site" evidence="6">
    <location>
        <begin position="239"/>
        <end position="240"/>
    </location>
    <ligand>
        <name>substrate</name>
    </ligand>
</feature>
<feature type="site" description="Transition state stabilizer" evidence="7">
    <location>
        <position position="238"/>
    </location>
</feature>
<dbReference type="GO" id="GO:0006096">
    <property type="term" value="P:glycolytic process"/>
    <property type="evidence" value="ECO:0007669"/>
    <property type="project" value="UniProtKB-KW"/>
</dbReference>
<dbReference type="SMART" id="SM00855">
    <property type="entry name" value="PGAM"/>
    <property type="match status" value="1"/>
</dbReference>